<accession>A0ABQ7ZJ55</accession>
<name>A0ABQ7ZJ55_BRANA</name>
<reference evidence="1 2" key="1">
    <citation type="submission" date="2021-05" db="EMBL/GenBank/DDBJ databases">
        <title>Genome Assembly of Synthetic Allotetraploid Brassica napus Reveals Homoeologous Exchanges between Subgenomes.</title>
        <authorList>
            <person name="Davis J.T."/>
        </authorList>
    </citation>
    <scope>NUCLEOTIDE SEQUENCE [LARGE SCALE GENOMIC DNA]</scope>
    <source>
        <strain evidence="2">cv. Da-Ae</strain>
        <tissue evidence="1">Seedling</tissue>
    </source>
</reference>
<evidence type="ECO:0008006" key="3">
    <source>
        <dbReference type="Google" id="ProtNLM"/>
    </source>
</evidence>
<dbReference type="Proteomes" id="UP000824890">
    <property type="component" value="Unassembled WGS sequence"/>
</dbReference>
<sequence>MRIRSGTSTRFWTDNWSPFGCLQSFLENDSNFSLGIQDDATVSSLYRDKHCLLPNPRSDKQLQLHVFLTTLGKHCVDCNRNWRVRLILLTWQSCIYWTWQERNSRLHRNTFRSTDGLLRLIDRQIRDRILSYRERNPRSSSSRMMQQWLV</sequence>
<proteinExistence type="predicted"/>
<gene>
    <name evidence="1" type="ORF">HID58_067659</name>
</gene>
<organism evidence="1 2">
    <name type="scientific">Brassica napus</name>
    <name type="common">Rape</name>
    <dbReference type="NCBI Taxonomy" id="3708"/>
    <lineage>
        <taxon>Eukaryota</taxon>
        <taxon>Viridiplantae</taxon>
        <taxon>Streptophyta</taxon>
        <taxon>Embryophyta</taxon>
        <taxon>Tracheophyta</taxon>
        <taxon>Spermatophyta</taxon>
        <taxon>Magnoliopsida</taxon>
        <taxon>eudicotyledons</taxon>
        <taxon>Gunneridae</taxon>
        <taxon>Pentapetalae</taxon>
        <taxon>rosids</taxon>
        <taxon>malvids</taxon>
        <taxon>Brassicales</taxon>
        <taxon>Brassicaceae</taxon>
        <taxon>Brassiceae</taxon>
        <taxon>Brassica</taxon>
    </lineage>
</organism>
<evidence type="ECO:0000313" key="1">
    <source>
        <dbReference type="EMBL" id="KAH0880265.1"/>
    </source>
</evidence>
<comment type="caution">
    <text evidence="1">The sequence shown here is derived from an EMBL/GenBank/DDBJ whole genome shotgun (WGS) entry which is preliminary data.</text>
</comment>
<keyword evidence="2" id="KW-1185">Reference proteome</keyword>
<protein>
    <recommendedName>
        <fullName evidence="3">Reverse transcriptase zinc-binding domain-containing protein</fullName>
    </recommendedName>
</protein>
<evidence type="ECO:0000313" key="2">
    <source>
        <dbReference type="Proteomes" id="UP000824890"/>
    </source>
</evidence>
<dbReference type="EMBL" id="JAGKQM010000015">
    <property type="protein sequence ID" value="KAH0880265.1"/>
    <property type="molecule type" value="Genomic_DNA"/>
</dbReference>